<dbReference type="GeneID" id="19210154"/>
<feature type="compositionally biased region" description="Basic residues" evidence="10">
    <location>
        <begin position="259"/>
        <end position="270"/>
    </location>
</feature>
<evidence type="ECO:0000256" key="9">
    <source>
        <dbReference type="ARBA" id="ARBA00023242"/>
    </source>
</evidence>
<keyword evidence="9" id="KW-0539">Nucleus</keyword>
<dbReference type="OMA" id="QCNRKRD"/>
<name>A0A5M3MUK2_CONPW</name>
<feature type="compositionally biased region" description="Basic residues" evidence="10">
    <location>
        <begin position="601"/>
        <end position="615"/>
    </location>
</feature>
<feature type="compositionally biased region" description="Basic and acidic residues" evidence="10">
    <location>
        <begin position="496"/>
        <end position="513"/>
    </location>
</feature>
<comment type="subcellular location">
    <subcellularLocation>
        <location evidence="2">Cytoplasm</location>
    </subcellularLocation>
    <subcellularLocation>
        <location evidence="1">Nucleus</location>
    </subcellularLocation>
</comment>
<keyword evidence="5" id="KW-0597">Phosphoprotein</keyword>
<dbReference type="AlphaFoldDB" id="A0A5M3MUK2"/>
<evidence type="ECO:0000313" key="12">
    <source>
        <dbReference type="EMBL" id="EIW82677.1"/>
    </source>
</evidence>
<keyword evidence="13" id="KW-1185">Reference proteome</keyword>
<evidence type="ECO:0000256" key="7">
    <source>
        <dbReference type="ARBA" id="ARBA00023015"/>
    </source>
</evidence>
<dbReference type="EMBL" id="JH711576">
    <property type="protein sequence ID" value="EIW82677.1"/>
    <property type="molecule type" value="Genomic_DNA"/>
</dbReference>
<organism evidence="12 13">
    <name type="scientific">Coniophora puteana (strain RWD-64-598)</name>
    <name type="common">Brown rot fungus</name>
    <dbReference type="NCBI Taxonomy" id="741705"/>
    <lineage>
        <taxon>Eukaryota</taxon>
        <taxon>Fungi</taxon>
        <taxon>Dikarya</taxon>
        <taxon>Basidiomycota</taxon>
        <taxon>Agaricomycotina</taxon>
        <taxon>Agaricomycetes</taxon>
        <taxon>Agaricomycetidae</taxon>
        <taxon>Boletales</taxon>
        <taxon>Coniophorineae</taxon>
        <taxon>Coniophoraceae</taxon>
        <taxon>Coniophora</taxon>
    </lineage>
</organism>
<dbReference type="RefSeq" id="XP_007766496.1">
    <property type="nucleotide sequence ID" value="XM_007768306.1"/>
</dbReference>
<dbReference type="Pfam" id="PF10497">
    <property type="entry name" value="zf-4CXXC_R1"/>
    <property type="match status" value="1"/>
</dbReference>
<feature type="region of interest" description="Disordered" evidence="10">
    <location>
        <begin position="1"/>
        <end position="25"/>
    </location>
</feature>
<feature type="compositionally biased region" description="Basic residues" evidence="10">
    <location>
        <begin position="521"/>
        <end position="531"/>
    </location>
</feature>
<dbReference type="InterPro" id="IPR018866">
    <property type="entry name" value="Znf-4CXXC_R1"/>
</dbReference>
<feature type="compositionally biased region" description="Basic and acidic residues" evidence="10">
    <location>
        <begin position="331"/>
        <end position="342"/>
    </location>
</feature>
<sequence>MSALHRRKSTVFVDIPPSPLHKHHRSASINSSFKENAPSMANVTHKKRKSVGDMEALKSVKKFKVDMIEDDKLPNANEEFPRGFFYCHQCNRKRDISYGLRCTYIASKAKRCNTRYCKPCIRNRYGISADGILSAGVPSKSKGHVPDAGYIYKCPRCADECNCVRCRKAKGLQPTGNLTLMAKRAGVASASAMLKDNPKALGPQSGKSVVPKKQAQHRASLPSAFPSTILSSKSIASTIASTTSAPSGPTPVAEQTKPKPAKPRYKPKPYPHWRALHTRLPLASAEDRIHIREFALRFSTTTRDADGNERSVLKIPRATLDELECVAGKRGGTDAGKRGRGDAEDEPDEGALAPWVSEGCVKSLVLAMLSMLYDEAVEDEDEEEAGELDEAIKAIKSSSTTNSLQKIARALSSLDRSFGLPEPHPPPANSARLARSTRSAAAADARGEVEVVCTAQLVPVIAALISAAIPTDGVRAALEGGFEEAREVRERAKALGRAEKERYREEKEQEKASTDGPAPHSRLRGSKNAPKRAHEARLESYDHLSTLACASYEPRIAPLGRDSSGRVYWALTPGPAERESARELLDALHEDIVTVEGAGKTKAKKTKRQQPKKRSPPTENEREGLRRWCWGVVVWGERPPEAERAFRFKVPFSVGSDGEVEDADDSDSEDEDGPAQRWWGFAESQEIERLASYVLVKAGLHLEEGQSSIEKSFAVASAKANVAAQTQVNSKVNGKKEKIKTKGKGKDNNGDGIEQSNEVRVTSAEVRELVQRLDEYASLLRWRLKEPGEDGL</sequence>
<evidence type="ECO:0000313" key="13">
    <source>
        <dbReference type="Proteomes" id="UP000053558"/>
    </source>
</evidence>
<feature type="region of interest" description="Disordered" evidence="10">
    <location>
        <begin position="240"/>
        <end position="270"/>
    </location>
</feature>
<evidence type="ECO:0000256" key="6">
    <source>
        <dbReference type="ARBA" id="ARBA00022843"/>
    </source>
</evidence>
<evidence type="ECO:0000256" key="2">
    <source>
        <dbReference type="ARBA" id="ARBA00004496"/>
    </source>
</evidence>
<feature type="region of interest" description="Disordered" evidence="10">
    <location>
        <begin position="416"/>
        <end position="436"/>
    </location>
</feature>
<dbReference type="GO" id="GO:0006355">
    <property type="term" value="P:regulation of DNA-templated transcription"/>
    <property type="evidence" value="ECO:0007669"/>
    <property type="project" value="InterPro"/>
</dbReference>
<dbReference type="Proteomes" id="UP000053558">
    <property type="component" value="Unassembled WGS sequence"/>
</dbReference>
<evidence type="ECO:0000256" key="8">
    <source>
        <dbReference type="ARBA" id="ARBA00023163"/>
    </source>
</evidence>
<gene>
    <name evidence="12" type="ORF">CONPUDRAFT_80927</name>
</gene>
<dbReference type="PANTHER" id="PTHR31169">
    <property type="entry name" value="OS05G0300700 PROTEIN"/>
    <property type="match status" value="1"/>
</dbReference>
<evidence type="ECO:0000256" key="3">
    <source>
        <dbReference type="ARBA" id="ARBA00022490"/>
    </source>
</evidence>
<dbReference type="OrthoDB" id="298344at2759"/>
<feature type="domain" description="Zinc-finger" evidence="11">
    <location>
        <begin position="87"/>
        <end position="194"/>
    </location>
</feature>
<evidence type="ECO:0000259" key="11">
    <source>
        <dbReference type="Pfam" id="PF10497"/>
    </source>
</evidence>
<keyword evidence="7" id="KW-0805">Transcription regulation</keyword>
<keyword evidence="6" id="KW-0832">Ubl conjugation</keyword>
<reference evidence="13" key="1">
    <citation type="journal article" date="2012" name="Science">
        <title>The Paleozoic origin of enzymatic lignin decomposition reconstructed from 31 fungal genomes.</title>
        <authorList>
            <person name="Floudas D."/>
            <person name="Binder M."/>
            <person name="Riley R."/>
            <person name="Barry K."/>
            <person name="Blanchette R.A."/>
            <person name="Henrissat B."/>
            <person name="Martinez A.T."/>
            <person name="Otillar R."/>
            <person name="Spatafora J.W."/>
            <person name="Yadav J.S."/>
            <person name="Aerts A."/>
            <person name="Benoit I."/>
            <person name="Boyd A."/>
            <person name="Carlson A."/>
            <person name="Copeland A."/>
            <person name="Coutinho P.M."/>
            <person name="de Vries R.P."/>
            <person name="Ferreira P."/>
            <person name="Findley K."/>
            <person name="Foster B."/>
            <person name="Gaskell J."/>
            <person name="Glotzer D."/>
            <person name="Gorecki P."/>
            <person name="Heitman J."/>
            <person name="Hesse C."/>
            <person name="Hori C."/>
            <person name="Igarashi K."/>
            <person name="Jurgens J.A."/>
            <person name="Kallen N."/>
            <person name="Kersten P."/>
            <person name="Kohler A."/>
            <person name="Kuees U."/>
            <person name="Kumar T.K.A."/>
            <person name="Kuo A."/>
            <person name="LaButti K."/>
            <person name="Larrondo L.F."/>
            <person name="Lindquist E."/>
            <person name="Ling A."/>
            <person name="Lombard V."/>
            <person name="Lucas S."/>
            <person name="Lundell T."/>
            <person name="Martin R."/>
            <person name="McLaughlin D.J."/>
            <person name="Morgenstern I."/>
            <person name="Morin E."/>
            <person name="Murat C."/>
            <person name="Nagy L.G."/>
            <person name="Nolan M."/>
            <person name="Ohm R.A."/>
            <person name="Patyshakuliyeva A."/>
            <person name="Rokas A."/>
            <person name="Ruiz-Duenas F.J."/>
            <person name="Sabat G."/>
            <person name="Salamov A."/>
            <person name="Samejima M."/>
            <person name="Schmutz J."/>
            <person name="Slot J.C."/>
            <person name="St John F."/>
            <person name="Stenlid J."/>
            <person name="Sun H."/>
            <person name="Sun S."/>
            <person name="Syed K."/>
            <person name="Tsang A."/>
            <person name="Wiebenga A."/>
            <person name="Young D."/>
            <person name="Pisabarro A."/>
            <person name="Eastwood D.C."/>
            <person name="Martin F."/>
            <person name="Cullen D."/>
            <person name="Grigoriev I.V."/>
            <person name="Hibbett D.S."/>
        </authorList>
    </citation>
    <scope>NUCLEOTIDE SEQUENCE [LARGE SCALE GENOMIC DNA]</scope>
    <source>
        <strain evidence="13">RWD-64-598 SS2</strain>
    </source>
</reference>
<feature type="region of interest" description="Disordered" evidence="10">
    <location>
        <begin position="596"/>
        <end position="621"/>
    </location>
</feature>
<evidence type="ECO:0000256" key="10">
    <source>
        <dbReference type="SAM" id="MobiDB-lite"/>
    </source>
</evidence>
<feature type="region of interest" description="Disordered" evidence="10">
    <location>
        <begin position="733"/>
        <end position="759"/>
    </location>
</feature>
<feature type="compositionally biased region" description="Low complexity" evidence="10">
    <location>
        <begin position="240"/>
        <end position="251"/>
    </location>
</feature>
<dbReference type="PANTHER" id="PTHR31169:SF8">
    <property type="entry name" value="ZINC-FINGER DOMAIN OF MONOAMINE-OXIDASE A REPRESSOR R1 PROTEIN"/>
    <property type="match status" value="1"/>
</dbReference>
<keyword evidence="3" id="KW-0963">Cytoplasm</keyword>
<dbReference type="InterPro" id="IPR040221">
    <property type="entry name" value="CDCA7/CDA7L"/>
</dbReference>
<dbReference type="GO" id="GO:0005634">
    <property type="term" value="C:nucleus"/>
    <property type="evidence" value="ECO:0007669"/>
    <property type="project" value="UniProtKB-SubCell"/>
</dbReference>
<evidence type="ECO:0000256" key="5">
    <source>
        <dbReference type="ARBA" id="ARBA00022553"/>
    </source>
</evidence>
<protein>
    <recommendedName>
        <fullName evidence="11">Zinc-finger domain-containing protein</fullName>
    </recommendedName>
</protein>
<dbReference type="KEGG" id="cput:CONPUDRAFT_80927"/>
<feature type="region of interest" description="Disordered" evidence="10">
    <location>
        <begin position="330"/>
        <end position="350"/>
    </location>
</feature>
<evidence type="ECO:0000256" key="1">
    <source>
        <dbReference type="ARBA" id="ARBA00004123"/>
    </source>
</evidence>
<comment type="caution">
    <text evidence="12">The sequence shown here is derived from an EMBL/GenBank/DDBJ whole genome shotgun (WGS) entry which is preliminary data.</text>
</comment>
<evidence type="ECO:0000256" key="4">
    <source>
        <dbReference type="ARBA" id="ARBA00022499"/>
    </source>
</evidence>
<dbReference type="GO" id="GO:0005737">
    <property type="term" value="C:cytoplasm"/>
    <property type="evidence" value="ECO:0007669"/>
    <property type="project" value="UniProtKB-SubCell"/>
</dbReference>
<proteinExistence type="predicted"/>
<keyword evidence="8" id="KW-0804">Transcription</keyword>
<feature type="region of interest" description="Disordered" evidence="10">
    <location>
        <begin position="496"/>
        <end position="537"/>
    </location>
</feature>
<keyword evidence="4" id="KW-1017">Isopeptide bond</keyword>
<accession>A0A5M3MUK2</accession>